<proteinExistence type="predicted"/>
<evidence type="ECO:0000313" key="3">
    <source>
        <dbReference type="Proteomes" id="UP000076962"/>
    </source>
</evidence>
<evidence type="ECO:0000313" key="2">
    <source>
        <dbReference type="EMBL" id="OAD21308.1"/>
    </source>
</evidence>
<gene>
    <name evidence="2" type="ORF">THIOM_002929</name>
</gene>
<organism evidence="2 3">
    <name type="scientific">Candidatus Thiomargarita nelsonii</name>
    <dbReference type="NCBI Taxonomy" id="1003181"/>
    <lineage>
        <taxon>Bacteria</taxon>
        <taxon>Pseudomonadati</taxon>
        <taxon>Pseudomonadota</taxon>
        <taxon>Gammaproteobacteria</taxon>
        <taxon>Thiotrichales</taxon>
        <taxon>Thiotrichaceae</taxon>
        <taxon>Thiomargarita</taxon>
    </lineage>
</organism>
<dbReference type="AlphaFoldDB" id="A0A176S074"/>
<comment type="caution">
    <text evidence="2">The sequence shown here is derived from an EMBL/GenBank/DDBJ whole genome shotgun (WGS) entry which is preliminary data.</text>
</comment>
<evidence type="ECO:0000256" key="1">
    <source>
        <dbReference type="ARBA" id="ARBA00022898"/>
    </source>
</evidence>
<dbReference type="PANTHER" id="PTHR10146">
    <property type="entry name" value="PROLINE SYNTHETASE CO-TRANSCRIBED BACTERIAL HOMOLOG PROTEIN"/>
    <property type="match status" value="1"/>
</dbReference>
<keyword evidence="1" id="KW-0663">Pyridoxal phosphate</keyword>
<dbReference type="Gene3D" id="3.20.20.10">
    <property type="entry name" value="Alanine racemase"/>
    <property type="match status" value="1"/>
</dbReference>
<dbReference type="PATRIC" id="fig|1003181.4.peg.3977"/>
<dbReference type="SUPFAM" id="SSF51419">
    <property type="entry name" value="PLP-binding barrel"/>
    <property type="match status" value="1"/>
</dbReference>
<dbReference type="EMBL" id="LUTY01001726">
    <property type="protein sequence ID" value="OAD21308.1"/>
    <property type="molecule type" value="Genomic_DNA"/>
</dbReference>
<dbReference type="InterPro" id="IPR029066">
    <property type="entry name" value="PLP-binding_barrel"/>
</dbReference>
<feature type="non-terminal residue" evidence="2">
    <location>
        <position position="1"/>
    </location>
</feature>
<keyword evidence="3" id="KW-1185">Reference proteome</keyword>
<sequence length="94" mass="10832">AETARQFDRAPESIQLLAVSKTRPVADIVTAFKSGQYRFGESYLQEAIAKIEALRDYSLEWYFIGPLQSNKTRLIAENFNWVLSLDKLKHAQRL</sequence>
<accession>A0A176S074</accession>
<reference evidence="2 3" key="1">
    <citation type="submission" date="2016-05" db="EMBL/GenBank/DDBJ databases">
        <title>Single-cell genome of chain-forming Candidatus Thiomargarita nelsonii and comparison to other large sulfur-oxidizing bacteria.</title>
        <authorList>
            <person name="Winkel M."/>
            <person name="Salman V."/>
            <person name="Woyke T."/>
            <person name="Schulz-Vogt H."/>
            <person name="Richter M."/>
            <person name="Flood B."/>
            <person name="Bailey J."/>
            <person name="Amann R."/>
            <person name="Mussmann M."/>
        </authorList>
    </citation>
    <scope>NUCLEOTIDE SEQUENCE [LARGE SCALE GENOMIC DNA]</scope>
    <source>
        <strain evidence="2 3">THI036</strain>
    </source>
</reference>
<dbReference type="GO" id="GO:0030170">
    <property type="term" value="F:pyridoxal phosphate binding"/>
    <property type="evidence" value="ECO:0007669"/>
    <property type="project" value="InterPro"/>
</dbReference>
<protein>
    <submittedName>
        <fullName evidence="2">Alanine racemase domain-containing protein</fullName>
    </submittedName>
</protein>
<dbReference type="PANTHER" id="PTHR10146:SF14">
    <property type="entry name" value="PYRIDOXAL PHOSPHATE HOMEOSTASIS PROTEIN"/>
    <property type="match status" value="1"/>
</dbReference>
<name>A0A176S074_9GAMM</name>
<dbReference type="Proteomes" id="UP000076962">
    <property type="component" value="Unassembled WGS sequence"/>
</dbReference>
<dbReference type="InterPro" id="IPR011078">
    <property type="entry name" value="PyrdxlP_homeostasis"/>
</dbReference>